<feature type="region of interest" description="Disordered" evidence="1">
    <location>
        <begin position="73"/>
        <end position="157"/>
    </location>
</feature>
<evidence type="ECO:0000256" key="1">
    <source>
        <dbReference type="SAM" id="MobiDB-lite"/>
    </source>
</evidence>
<protein>
    <submittedName>
        <fullName evidence="2">Uncharacterized protein</fullName>
    </submittedName>
</protein>
<dbReference type="Proteomes" id="UP001189429">
    <property type="component" value="Unassembled WGS sequence"/>
</dbReference>
<reference evidence="2" key="1">
    <citation type="submission" date="2023-10" db="EMBL/GenBank/DDBJ databases">
        <authorList>
            <person name="Chen Y."/>
            <person name="Shah S."/>
            <person name="Dougan E. K."/>
            <person name="Thang M."/>
            <person name="Chan C."/>
        </authorList>
    </citation>
    <scope>NUCLEOTIDE SEQUENCE [LARGE SCALE GENOMIC DNA]</scope>
</reference>
<comment type="caution">
    <text evidence="2">The sequence shown here is derived from an EMBL/GenBank/DDBJ whole genome shotgun (WGS) entry which is preliminary data.</text>
</comment>
<feature type="compositionally biased region" description="Basic and acidic residues" evidence="1">
    <location>
        <begin position="130"/>
        <end position="141"/>
    </location>
</feature>
<sequence>FFVGEVVQTSGAHASKNMEQLGVWGGPGPWRVKKLRARPALYTAVSQPASVCRSWRSNGHLLLARLRRRRFGRTCGVKQPGAEGGGGTGPRRKRRGRGRIRRRARRAPQQDAATRQQGGRREEEEEEEEGKGTETEEEHHSALARWQLNVERLAGSQ</sequence>
<feature type="compositionally biased region" description="Basic residues" evidence="1">
    <location>
        <begin position="90"/>
        <end position="106"/>
    </location>
</feature>
<organism evidence="2 3">
    <name type="scientific">Prorocentrum cordatum</name>
    <dbReference type="NCBI Taxonomy" id="2364126"/>
    <lineage>
        <taxon>Eukaryota</taxon>
        <taxon>Sar</taxon>
        <taxon>Alveolata</taxon>
        <taxon>Dinophyceae</taxon>
        <taxon>Prorocentrales</taxon>
        <taxon>Prorocentraceae</taxon>
        <taxon>Prorocentrum</taxon>
    </lineage>
</organism>
<feature type="non-terminal residue" evidence="2">
    <location>
        <position position="157"/>
    </location>
</feature>
<name>A0ABN9YEK2_9DINO</name>
<proteinExistence type="predicted"/>
<gene>
    <name evidence="2" type="ORF">PCOR1329_LOCUS83852</name>
</gene>
<dbReference type="EMBL" id="CAUYUJ010022193">
    <property type="protein sequence ID" value="CAK0909427.1"/>
    <property type="molecule type" value="Genomic_DNA"/>
</dbReference>
<accession>A0ABN9YEK2</accession>
<feature type="non-terminal residue" evidence="2">
    <location>
        <position position="1"/>
    </location>
</feature>
<feature type="compositionally biased region" description="Low complexity" evidence="1">
    <location>
        <begin position="107"/>
        <end position="117"/>
    </location>
</feature>
<keyword evidence="3" id="KW-1185">Reference proteome</keyword>
<evidence type="ECO:0000313" key="3">
    <source>
        <dbReference type="Proteomes" id="UP001189429"/>
    </source>
</evidence>
<evidence type="ECO:0000313" key="2">
    <source>
        <dbReference type="EMBL" id="CAK0909427.1"/>
    </source>
</evidence>